<dbReference type="InterPro" id="IPR020846">
    <property type="entry name" value="MFS_dom"/>
</dbReference>
<feature type="transmembrane region" description="Helical" evidence="7">
    <location>
        <begin position="377"/>
        <end position="401"/>
    </location>
</feature>
<feature type="transmembrane region" description="Helical" evidence="7">
    <location>
        <begin position="192"/>
        <end position="209"/>
    </location>
</feature>
<feature type="domain" description="Major facilitator superfamily (MFS) profile" evidence="8">
    <location>
        <begin position="7"/>
        <end position="449"/>
    </location>
</feature>
<evidence type="ECO:0000256" key="7">
    <source>
        <dbReference type="SAM" id="Phobius"/>
    </source>
</evidence>
<dbReference type="PANTHER" id="PTHR42718">
    <property type="entry name" value="MAJOR FACILITATOR SUPERFAMILY MULTIDRUG TRANSPORTER MFSC"/>
    <property type="match status" value="1"/>
</dbReference>
<dbReference type="EMBL" id="JBHUFV010000007">
    <property type="protein sequence ID" value="MFD1930996.1"/>
    <property type="molecule type" value="Genomic_DNA"/>
</dbReference>
<accession>A0ABW4SPE8</accession>
<feature type="transmembrane region" description="Helical" evidence="7">
    <location>
        <begin position="421"/>
        <end position="444"/>
    </location>
</feature>
<keyword evidence="4 7" id="KW-0812">Transmembrane</keyword>
<feature type="transmembrane region" description="Helical" evidence="7">
    <location>
        <begin position="159"/>
        <end position="180"/>
    </location>
</feature>
<organism evidence="9 10">
    <name type="scientific">Nonomuraea mangrovi</name>
    <dbReference type="NCBI Taxonomy" id="2316207"/>
    <lineage>
        <taxon>Bacteria</taxon>
        <taxon>Bacillati</taxon>
        <taxon>Actinomycetota</taxon>
        <taxon>Actinomycetes</taxon>
        <taxon>Streptosporangiales</taxon>
        <taxon>Streptosporangiaceae</taxon>
        <taxon>Nonomuraea</taxon>
    </lineage>
</organism>
<name>A0ABW4SPE8_9ACTN</name>
<evidence type="ECO:0000256" key="6">
    <source>
        <dbReference type="ARBA" id="ARBA00023136"/>
    </source>
</evidence>
<dbReference type="PRINTS" id="PR01036">
    <property type="entry name" value="TCRTETB"/>
</dbReference>
<dbReference type="RefSeq" id="WP_379569932.1">
    <property type="nucleotide sequence ID" value="NZ_JBHUFV010000007.1"/>
</dbReference>
<feature type="transmembrane region" description="Helical" evidence="7">
    <location>
        <begin position="345"/>
        <end position="365"/>
    </location>
</feature>
<evidence type="ECO:0000313" key="9">
    <source>
        <dbReference type="EMBL" id="MFD1930996.1"/>
    </source>
</evidence>
<evidence type="ECO:0000256" key="2">
    <source>
        <dbReference type="ARBA" id="ARBA00022448"/>
    </source>
</evidence>
<feature type="transmembrane region" description="Helical" evidence="7">
    <location>
        <begin position="318"/>
        <end position="339"/>
    </location>
</feature>
<evidence type="ECO:0000256" key="4">
    <source>
        <dbReference type="ARBA" id="ARBA00022692"/>
    </source>
</evidence>
<feature type="transmembrane region" description="Helical" evidence="7">
    <location>
        <begin position="215"/>
        <end position="232"/>
    </location>
</feature>
<keyword evidence="10" id="KW-1185">Reference proteome</keyword>
<feature type="transmembrane region" description="Helical" evidence="7">
    <location>
        <begin position="253"/>
        <end position="275"/>
    </location>
</feature>
<keyword evidence="3" id="KW-1003">Cell membrane</keyword>
<comment type="subcellular location">
    <subcellularLocation>
        <location evidence="1">Cell membrane</location>
        <topology evidence="1">Multi-pass membrane protein</topology>
    </subcellularLocation>
</comment>
<dbReference type="SUPFAM" id="SSF103473">
    <property type="entry name" value="MFS general substrate transporter"/>
    <property type="match status" value="1"/>
</dbReference>
<feature type="transmembrane region" description="Helical" evidence="7">
    <location>
        <begin position="73"/>
        <end position="92"/>
    </location>
</feature>
<protein>
    <submittedName>
        <fullName evidence="9">MFS transporter</fullName>
    </submittedName>
</protein>
<dbReference type="Pfam" id="PF07690">
    <property type="entry name" value="MFS_1"/>
    <property type="match status" value="1"/>
</dbReference>
<dbReference type="InterPro" id="IPR036259">
    <property type="entry name" value="MFS_trans_sf"/>
</dbReference>
<evidence type="ECO:0000256" key="1">
    <source>
        <dbReference type="ARBA" id="ARBA00004651"/>
    </source>
</evidence>
<dbReference type="Proteomes" id="UP001597368">
    <property type="component" value="Unassembled WGS sequence"/>
</dbReference>
<feature type="transmembrane region" description="Helical" evidence="7">
    <location>
        <begin position="132"/>
        <end position="153"/>
    </location>
</feature>
<keyword evidence="6 7" id="KW-0472">Membrane</keyword>
<evidence type="ECO:0000313" key="10">
    <source>
        <dbReference type="Proteomes" id="UP001597368"/>
    </source>
</evidence>
<keyword evidence="5 7" id="KW-1133">Transmembrane helix</keyword>
<comment type="caution">
    <text evidence="9">The sequence shown here is derived from an EMBL/GenBank/DDBJ whole genome shotgun (WGS) entry which is preliminary data.</text>
</comment>
<dbReference type="PROSITE" id="PS50850">
    <property type="entry name" value="MFS"/>
    <property type="match status" value="1"/>
</dbReference>
<sequence length="456" mass="46486">MRQAWISLAVLCSGSALGLLDSTMMNVALPAVSADLGAGIDELFWALNSYLLTATVPLVTSGRLGDLFGPKPLFLAGIVTFTLASLACGLATTPGWLIAARAVQGLGCALFLPQGTTLVTQLFPPARRGAAWGVWGAVSGAAVAAGPAIGGFLVEPMGWRGIFLVNVPAGLLLTVLAVRLLPRRPVDRLRRFDLLGTVLLGLALFQIVFALIEAAPWWLAGGALTLGAFLLVQRARQHTDPLVPFAVFSSRTFRLITLGQTALPFGVSSTVLLTLLHLQAGAGLSPLRAGLLSGVAPTVSILFAPLSGRLTDRFGGGYVLLSGLALMTVGCAVLGHAVWSGNGLLSGLVVFGIGMGVVFAPPGVLAMRDIEPGMAGAASGVFTLSGRIGGVVGTAVVGAVLKHLLPADALAGRSISAEVSHAVALAYTLPAVALAVAAVLALAAESPSRRPARMPA</sequence>
<feature type="transmembrane region" description="Helical" evidence="7">
    <location>
        <begin position="287"/>
        <end position="306"/>
    </location>
</feature>
<dbReference type="InterPro" id="IPR011701">
    <property type="entry name" value="MFS"/>
</dbReference>
<evidence type="ECO:0000256" key="5">
    <source>
        <dbReference type="ARBA" id="ARBA00022989"/>
    </source>
</evidence>
<dbReference type="Gene3D" id="1.20.1250.20">
    <property type="entry name" value="MFS general substrate transporter like domains"/>
    <property type="match status" value="1"/>
</dbReference>
<dbReference type="PANTHER" id="PTHR42718:SF46">
    <property type="entry name" value="BLR6921 PROTEIN"/>
    <property type="match status" value="1"/>
</dbReference>
<evidence type="ECO:0000256" key="3">
    <source>
        <dbReference type="ARBA" id="ARBA00022475"/>
    </source>
</evidence>
<proteinExistence type="predicted"/>
<keyword evidence="2" id="KW-0813">Transport</keyword>
<reference evidence="10" key="1">
    <citation type="journal article" date="2019" name="Int. J. Syst. Evol. Microbiol.">
        <title>The Global Catalogue of Microorganisms (GCM) 10K type strain sequencing project: providing services to taxonomists for standard genome sequencing and annotation.</title>
        <authorList>
            <consortium name="The Broad Institute Genomics Platform"/>
            <consortium name="The Broad Institute Genome Sequencing Center for Infectious Disease"/>
            <person name="Wu L."/>
            <person name="Ma J."/>
        </authorList>
    </citation>
    <scope>NUCLEOTIDE SEQUENCE [LARGE SCALE GENOMIC DNA]</scope>
    <source>
        <strain evidence="10">ICMP 6774ER</strain>
    </source>
</reference>
<gene>
    <name evidence="9" type="ORF">ACFSKW_05840</name>
</gene>
<evidence type="ECO:0000259" key="8">
    <source>
        <dbReference type="PROSITE" id="PS50850"/>
    </source>
</evidence>
<dbReference type="Gene3D" id="1.20.1720.10">
    <property type="entry name" value="Multidrug resistance protein D"/>
    <property type="match status" value="1"/>
</dbReference>